<gene>
    <name evidence="3" type="ORF">CcCBS67573_g02559</name>
</gene>
<dbReference type="PANTHER" id="PTHR31451:SF39">
    <property type="entry name" value="MANNAN ENDO-1,4-BETA-MANNOSIDASE 1"/>
    <property type="match status" value="1"/>
</dbReference>
<dbReference type="SMART" id="SM00257">
    <property type="entry name" value="LysM"/>
    <property type="match status" value="2"/>
</dbReference>
<proteinExistence type="predicted"/>
<dbReference type="Gene3D" id="3.20.20.80">
    <property type="entry name" value="Glycosidases"/>
    <property type="match status" value="1"/>
</dbReference>
<dbReference type="Pfam" id="PF01476">
    <property type="entry name" value="LysM"/>
    <property type="match status" value="1"/>
</dbReference>
<sequence length="572" mass="62044">MRLPCISLVLLACTAHAYRLGGKTTGHFVPNLNPVSYSNVQLCDETVLVKAGNTCDPLMRSANVTSLNPSMDCSKPFRDDTFVCLSVGNTTVIEAGAGSNTSNTNTTSTSTGTSTSNTCADGYSYVAAVGDSIESLQALFQISAANFNQLNPNVPSSKPLAGTQLCLGSSTQALASRKQVASTPVSPCYQFSKILSAEPKTCIEIAKASNLSLSQLTTLNPGLQCTTLKPMDALCTGGPESHNWAGANSYILHSYNTAPRDQTLKDLASAGIKVIRIFIKRTWAGEKYGSDNLSIDDIENDKTRVYNDTMLAAIDGLMYEASRNGIKLLLCMHDRYNLDATFDLDGYFNEFVAGGTMEGFYSNAVAESAFDARLDHIVTHRNPLMGNRMWKDIPEGVYAFEIQNEAQGEGKTTTNVFSNAKWWCDRATNLRKGALKDSMIPIATGGGKDFGTSLRDEFFECDAMDVVTLHSYTGSISEVEAQLSLARDKAQRYKKMVVFEEFGQASNKGGWLKEVGTVANKLHVPFMVWQVLNTATEPAEDFEFYIQNKDAWAALTATAQEALGASVKSSKR</sequence>
<dbReference type="STRING" id="246404.A0A507FMC2"/>
<evidence type="ECO:0000256" key="1">
    <source>
        <dbReference type="SAM" id="SignalP"/>
    </source>
</evidence>
<dbReference type="PROSITE" id="PS51782">
    <property type="entry name" value="LYSM"/>
    <property type="match status" value="1"/>
</dbReference>
<dbReference type="InterPro" id="IPR018392">
    <property type="entry name" value="LysM"/>
</dbReference>
<dbReference type="EMBL" id="QEAP01000055">
    <property type="protein sequence ID" value="TPX76177.1"/>
    <property type="molecule type" value="Genomic_DNA"/>
</dbReference>
<dbReference type="Gene3D" id="3.10.350.10">
    <property type="entry name" value="LysM domain"/>
    <property type="match status" value="1"/>
</dbReference>
<keyword evidence="1" id="KW-0732">Signal</keyword>
<dbReference type="SUPFAM" id="SSF51445">
    <property type="entry name" value="(Trans)glycosidases"/>
    <property type="match status" value="1"/>
</dbReference>
<evidence type="ECO:0000313" key="3">
    <source>
        <dbReference type="EMBL" id="TPX76177.1"/>
    </source>
</evidence>
<comment type="caution">
    <text evidence="3">The sequence shown here is derived from an EMBL/GenBank/DDBJ whole genome shotgun (WGS) entry which is preliminary data.</text>
</comment>
<feature type="chain" id="PRO_5021207402" description="LysM domain-containing protein" evidence="1">
    <location>
        <begin position="18"/>
        <end position="572"/>
    </location>
</feature>
<dbReference type="OrthoDB" id="428177at2759"/>
<dbReference type="PANTHER" id="PTHR31451">
    <property type="match status" value="1"/>
</dbReference>
<accession>A0A507FMC2</accession>
<dbReference type="InterPro" id="IPR036779">
    <property type="entry name" value="LysM_dom_sf"/>
</dbReference>
<dbReference type="GO" id="GO:0005576">
    <property type="term" value="C:extracellular region"/>
    <property type="evidence" value="ECO:0007669"/>
    <property type="project" value="UniProtKB-SubCell"/>
</dbReference>
<protein>
    <recommendedName>
        <fullName evidence="2">LysM domain-containing protein</fullName>
    </recommendedName>
</protein>
<name>A0A507FMC2_9FUNG</name>
<dbReference type="InterPro" id="IPR045053">
    <property type="entry name" value="MAN-like"/>
</dbReference>
<feature type="domain" description="LysM" evidence="2">
    <location>
        <begin position="123"/>
        <end position="167"/>
    </location>
</feature>
<evidence type="ECO:0000313" key="4">
    <source>
        <dbReference type="Proteomes" id="UP000320333"/>
    </source>
</evidence>
<keyword evidence="4" id="KW-1185">Reference proteome</keyword>
<dbReference type="AlphaFoldDB" id="A0A507FMC2"/>
<evidence type="ECO:0000259" key="2">
    <source>
        <dbReference type="PROSITE" id="PS51782"/>
    </source>
</evidence>
<feature type="signal peptide" evidence="1">
    <location>
        <begin position="1"/>
        <end position="17"/>
    </location>
</feature>
<dbReference type="InterPro" id="IPR017853">
    <property type="entry name" value="GH"/>
</dbReference>
<dbReference type="GO" id="GO:0016985">
    <property type="term" value="F:mannan endo-1,4-beta-mannosidase activity"/>
    <property type="evidence" value="ECO:0007669"/>
    <property type="project" value="UniProtKB-EC"/>
</dbReference>
<reference evidence="3 4" key="1">
    <citation type="journal article" date="2019" name="Sci. Rep.">
        <title>Comparative genomics of chytrid fungi reveal insights into the obligate biotrophic and pathogenic lifestyle of Synchytrium endobioticum.</title>
        <authorList>
            <person name="van de Vossenberg B.T.L.H."/>
            <person name="Warris S."/>
            <person name="Nguyen H.D.T."/>
            <person name="van Gent-Pelzer M.P.E."/>
            <person name="Joly D.L."/>
            <person name="van de Geest H.C."/>
            <person name="Bonants P.J.M."/>
            <person name="Smith D.S."/>
            <person name="Levesque C.A."/>
            <person name="van der Lee T.A.J."/>
        </authorList>
    </citation>
    <scope>NUCLEOTIDE SEQUENCE [LARGE SCALE GENOMIC DNA]</scope>
    <source>
        <strain evidence="3 4">CBS 675.73</strain>
    </source>
</reference>
<organism evidence="3 4">
    <name type="scientific">Chytriomyces confervae</name>
    <dbReference type="NCBI Taxonomy" id="246404"/>
    <lineage>
        <taxon>Eukaryota</taxon>
        <taxon>Fungi</taxon>
        <taxon>Fungi incertae sedis</taxon>
        <taxon>Chytridiomycota</taxon>
        <taxon>Chytridiomycota incertae sedis</taxon>
        <taxon>Chytridiomycetes</taxon>
        <taxon>Chytridiales</taxon>
        <taxon>Chytriomycetaceae</taxon>
        <taxon>Chytriomyces</taxon>
    </lineage>
</organism>
<dbReference type="Proteomes" id="UP000320333">
    <property type="component" value="Unassembled WGS sequence"/>
</dbReference>